<comment type="caution">
    <text evidence="1">The sequence shown here is derived from an EMBL/GenBank/DDBJ whole genome shotgun (WGS) entry which is preliminary data.</text>
</comment>
<sequence>MLPVTNPARIGRRILKRLLYSMLALRDAFMILLGKVQPTIAFTVEAQPCSVYFNFRIRPDRQDAFSRYINLARGLELAPIRCLEVEEPDLLLTLNVYRVSGLVSGLRAEWSTYIRDSEGKPRYMVLEARCGSGSMDPVNLFTQPDRVEHVITANRVDTLVASNEGDLFRSGFVMADDDPSVAVHKEWIIANDTIYWRNGIYDRTYYDASMIDAPVRSIPLKSVTIRDLTHWAPFLEPEAKHVLKYEGPLHFMINPWVNI</sequence>
<accession>A0ABT3T5H9</accession>
<keyword evidence="2" id="KW-1185">Reference proteome</keyword>
<proteinExistence type="predicted"/>
<organism evidence="1 2">
    <name type="scientific">Candidatus Marimicrobium litorale</name>
    <dbReference type="NCBI Taxonomy" id="2518991"/>
    <lineage>
        <taxon>Bacteria</taxon>
        <taxon>Pseudomonadati</taxon>
        <taxon>Pseudomonadota</taxon>
        <taxon>Gammaproteobacteria</taxon>
        <taxon>Cellvibrionales</taxon>
        <taxon>Halieaceae</taxon>
        <taxon>Marimicrobium</taxon>
    </lineage>
</organism>
<reference evidence="1" key="1">
    <citation type="submission" date="2019-02" db="EMBL/GenBank/DDBJ databases">
        <authorList>
            <person name="Li S.-H."/>
        </authorList>
    </citation>
    <scope>NUCLEOTIDE SEQUENCE</scope>
    <source>
        <strain evidence="1">IMCC11814</strain>
    </source>
</reference>
<gene>
    <name evidence="1" type="ORF">EYC82_08690</name>
</gene>
<dbReference type="EMBL" id="SHNO01000001">
    <property type="protein sequence ID" value="MCX2977430.1"/>
    <property type="molecule type" value="Genomic_DNA"/>
</dbReference>
<name>A0ABT3T5H9_9GAMM</name>
<dbReference type="RefSeq" id="WP_279249151.1">
    <property type="nucleotide sequence ID" value="NZ_SHNO01000001.1"/>
</dbReference>
<evidence type="ECO:0000313" key="2">
    <source>
        <dbReference type="Proteomes" id="UP001143304"/>
    </source>
</evidence>
<protein>
    <submittedName>
        <fullName evidence="1">Uncharacterized protein</fullName>
    </submittedName>
</protein>
<dbReference type="Proteomes" id="UP001143304">
    <property type="component" value="Unassembled WGS sequence"/>
</dbReference>
<evidence type="ECO:0000313" key="1">
    <source>
        <dbReference type="EMBL" id="MCX2977430.1"/>
    </source>
</evidence>